<dbReference type="SUPFAM" id="SSF51445">
    <property type="entry name" value="(Trans)glycosidases"/>
    <property type="match status" value="1"/>
</dbReference>
<gene>
    <name evidence="1" type="ORF">RCZ15_13920</name>
    <name evidence="2" type="ORF">RCZ16_01250</name>
</gene>
<name>A0AAV5AUY7_9FLAO</name>
<evidence type="ECO:0000313" key="2">
    <source>
        <dbReference type="EMBL" id="GJM51807.1"/>
    </source>
</evidence>
<evidence type="ECO:0008006" key="5">
    <source>
        <dbReference type="Google" id="ProtNLM"/>
    </source>
</evidence>
<dbReference type="PROSITE" id="PS01095">
    <property type="entry name" value="GH18_1"/>
    <property type="match status" value="1"/>
</dbReference>
<dbReference type="InterPro" id="IPR017853">
    <property type="entry name" value="GH"/>
</dbReference>
<dbReference type="InterPro" id="IPR032320">
    <property type="entry name" value="GH18_BT1044-like"/>
</dbReference>
<evidence type="ECO:0000313" key="4">
    <source>
        <dbReference type="Proteomes" id="UP001208692"/>
    </source>
</evidence>
<keyword evidence="4" id="KW-1185">Reference proteome</keyword>
<dbReference type="EMBL" id="BQKA01000026">
    <property type="protein sequence ID" value="GJM50419.1"/>
    <property type="molecule type" value="Genomic_DNA"/>
</dbReference>
<sequence length="375" mass="42930">MKYIQKIVLITSLLSLFLTSCSDWTKEELEEIDHIGGNNNMLNIEESAAFFKDLRDWKAMAENYGRPVSFGWFSNWAPAGAVRKGYLSTLPDSIDIVSMWSGPFNMNEAKKNDKAYIQKVKGTKVLVCYILHNIGTGINPPHIAENIKKENSGLSEAEINKKITKAHEEYWGFKSGIRGTDDHTEAIRKYARVLVDSIVKNDYDGLDIDWEPSGAGDGDGNLKNDYHDAGKYLHILVEELGKYLGPKATINTGKRRYLLVDGELWNVSKESVPYFDYYVSQAYGDRHLEGRVTETQNYYQEYYDTRKHIFTENFESYSQSGGALLDQAIFNSKKGAKGGVGSYRMDNDYDNKPDYKWTRKAIYLMHKSYDEYMKK</sequence>
<evidence type="ECO:0000313" key="1">
    <source>
        <dbReference type="EMBL" id="GJM50419.1"/>
    </source>
</evidence>
<dbReference type="InterPro" id="IPR001579">
    <property type="entry name" value="Glyco_hydro_18_chit_AS"/>
</dbReference>
<dbReference type="Gene3D" id="3.20.20.80">
    <property type="entry name" value="Glycosidases"/>
    <property type="match status" value="1"/>
</dbReference>
<dbReference type="Pfam" id="PF16141">
    <property type="entry name" value="GH18_BT1044-like"/>
    <property type="match status" value="1"/>
</dbReference>
<evidence type="ECO:0000313" key="3">
    <source>
        <dbReference type="Proteomes" id="UP001207736"/>
    </source>
</evidence>
<reference evidence="1 4" key="1">
    <citation type="submission" date="2021-11" db="EMBL/GenBank/DDBJ databases">
        <title>Draft genome sequence of Capnocytophaga sp. strain KC07075 isolated from cat oral cavity.</title>
        <authorList>
            <person name="Suzuki M."/>
            <person name="Imaoka K."/>
            <person name="Kimura M."/>
            <person name="Morikawa S."/>
            <person name="Maeda K."/>
        </authorList>
    </citation>
    <scope>NUCLEOTIDE SEQUENCE</scope>
    <source>
        <strain evidence="1">KC07075</strain>
        <strain evidence="2 4">KC07079</strain>
    </source>
</reference>
<proteinExistence type="predicted"/>
<organism evidence="1 3">
    <name type="scientific">Capnocytophaga catalasegens</name>
    <dbReference type="NCBI Taxonomy" id="1004260"/>
    <lineage>
        <taxon>Bacteria</taxon>
        <taxon>Pseudomonadati</taxon>
        <taxon>Bacteroidota</taxon>
        <taxon>Flavobacteriia</taxon>
        <taxon>Flavobacteriales</taxon>
        <taxon>Flavobacteriaceae</taxon>
        <taxon>Capnocytophaga</taxon>
    </lineage>
</organism>
<comment type="caution">
    <text evidence="1">The sequence shown here is derived from an EMBL/GenBank/DDBJ whole genome shotgun (WGS) entry which is preliminary data.</text>
</comment>
<protein>
    <recommendedName>
        <fullName evidence="5">Glycoside hydrolase family 18</fullName>
    </recommendedName>
</protein>
<dbReference type="GO" id="GO:0005975">
    <property type="term" value="P:carbohydrate metabolic process"/>
    <property type="evidence" value="ECO:0007669"/>
    <property type="project" value="InterPro"/>
</dbReference>
<dbReference type="RefSeq" id="WP_264847036.1">
    <property type="nucleotide sequence ID" value="NZ_BPMA01000038.1"/>
</dbReference>
<accession>A0AAV5AUY7</accession>
<dbReference type="Proteomes" id="UP001207736">
    <property type="component" value="Unassembled WGS sequence"/>
</dbReference>
<dbReference type="AlphaFoldDB" id="A0AAV5AUY7"/>
<dbReference type="EMBL" id="BQKB01000006">
    <property type="protein sequence ID" value="GJM51807.1"/>
    <property type="molecule type" value="Genomic_DNA"/>
</dbReference>
<dbReference type="Proteomes" id="UP001208692">
    <property type="component" value="Unassembled WGS sequence"/>
</dbReference>
<dbReference type="PROSITE" id="PS51257">
    <property type="entry name" value="PROKAR_LIPOPROTEIN"/>
    <property type="match status" value="1"/>
</dbReference>
<dbReference type="GO" id="GO:0004553">
    <property type="term" value="F:hydrolase activity, hydrolyzing O-glycosyl compounds"/>
    <property type="evidence" value="ECO:0007669"/>
    <property type="project" value="InterPro"/>
</dbReference>